<protein>
    <recommendedName>
        <fullName evidence="5">N-acetyltransferase domain-containing protein</fullName>
    </recommendedName>
</protein>
<keyword evidence="7" id="KW-1185">Reference proteome</keyword>
<dbReference type="SUPFAM" id="SSF55729">
    <property type="entry name" value="Acyl-CoA N-acyltransferases (Nat)"/>
    <property type="match status" value="2"/>
</dbReference>
<comment type="caution">
    <text evidence="6">The sequence shown here is derived from an EMBL/GenBank/DDBJ whole genome shotgun (WGS) entry which is preliminary data.</text>
</comment>
<evidence type="ECO:0000256" key="2">
    <source>
        <dbReference type="ARBA" id="ARBA00023315"/>
    </source>
</evidence>
<evidence type="ECO:0000313" key="7">
    <source>
        <dbReference type="Proteomes" id="UP000284375"/>
    </source>
</evidence>
<dbReference type="EMBL" id="LJZO01000006">
    <property type="protein sequence ID" value="ROW01536.1"/>
    <property type="molecule type" value="Genomic_DNA"/>
</dbReference>
<evidence type="ECO:0000259" key="5">
    <source>
        <dbReference type="Pfam" id="PF13302"/>
    </source>
</evidence>
<keyword evidence="1" id="KW-0808">Transferase</keyword>
<dbReference type="InterPro" id="IPR016181">
    <property type="entry name" value="Acyl_CoA_acyltransferase"/>
</dbReference>
<dbReference type="AlphaFoldDB" id="A0A423WE63"/>
<evidence type="ECO:0000256" key="4">
    <source>
        <dbReference type="SAM" id="MobiDB-lite"/>
    </source>
</evidence>
<organism evidence="6 7">
    <name type="scientific">Cytospora chrysosperma</name>
    <name type="common">Cytospora canker fungus</name>
    <name type="synonym">Sphaeria chrysosperma</name>
    <dbReference type="NCBI Taxonomy" id="252740"/>
    <lineage>
        <taxon>Eukaryota</taxon>
        <taxon>Fungi</taxon>
        <taxon>Dikarya</taxon>
        <taxon>Ascomycota</taxon>
        <taxon>Pezizomycotina</taxon>
        <taxon>Sordariomycetes</taxon>
        <taxon>Sordariomycetidae</taxon>
        <taxon>Diaporthales</taxon>
        <taxon>Cytosporaceae</taxon>
        <taxon>Cytospora</taxon>
    </lineage>
</organism>
<gene>
    <name evidence="6" type="ORF">VSDG_02110</name>
</gene>
<dbReference type="Gene3D" id="3.40.630.30">
    <property type="match status" value="1"/>
</dbReference>
<dbReference type="Pfam" id="PF13302">
    <property type="entry name" value="Acetyltransf_3"/>
    <property type="match status" value="1"/>
</dbReference>
<dbReference type="GO" id="GO:0016747">
    <property type="term" value="F:acyltransferase activity, transferring groups other than amino-acyl groups"/>
    <property type="evidence" value="ECO:0007669"/>
    <property type="project" value="InterPro"/>
</dbReference>
<dbReference type="PANTHER" id="PTHR43792:SF8">
    <property type="entry name" value="[RIBOSOMAL PROTEIN US5]-ALANINE N-ACETYLTRANSFERASE"/>
    <property type="match status" value="1"/>
</dbReference>
<evidence type="ECO:0000256" key="1">
    <source>
        <dbReference type="ARBA" id="ARBA00022679"/>
    </source>
</evidence>
<dbReference type="InterPro" id="IPR000182">
    <property type="entry name" value="GNAT_dom"/>
</dbReference>
<reference evidence="6 7" key="1">
    <citation type="submission" date="2015-09" db="EMBL/GenBank/DDBJ databases">
        <title>Host preference determinants of Valsa canker pathogens revealed by comparative genomics.</title>
        <authorList>
            <person name="Yin Z."/>
            <person name="Huang L."/>
        </authorList>
    </citation>
    <scope>NUCLEOTIDE SEQUENCE [LARGE SCALE GENOMIC DNA]</scope>
    <source>
        <strain evidence="6 7">YSFL</strain>
    </source>
</reference>
<proteinExistence type="inferred from homology"/>
<accession>A0A423WE63</accession>
<comment type="similarity">
    <text evidence="3">Belongs to the acetyltransferase family. RimJ subfamily.</text>
</comment>
<feature type="compositionally biased region" description="Basic and acidic residues" evidence="4">
    <location>
        <begin position="41"/>
        <end position="52"/>
    </location>
</feature>
<feature type="region of interest" description="Disordered" evidence="4">
    <location>
        <begin position="32"/>
        <end position="52"/>
    </location>
</feature>
<dbReference type="PANTHER" id="PTHR43792">
    <property type="entry name" value="GNAT FAMILY, PUTATIVE (AFU_ORTHOLOGUE AFUA_3G00765)-RELATED-RELATED"/>
    <property type="match status" value="1"/>
</dbReference>
<name>A0A423WE63_CYTCH</name>
<feature type="region of interest" description="Disordered" evidence="4">
    <location>
        <begin position="98"/>
        <end position="122"/>
    </location>
</feature>
<dbReference type="InterPro" id="IPR051531">
    <property type="entry name" value="N-acetyltransferase"/>
</dbReference>
<evidence type="ECO:0000256" key="3">
    <source>
        <dbReference type="ARBA" id="ARBA00038502"/>
    </source>
</evidence>
<evidence type="ECO:0000313" key="6">
    <source>
        <dbReference type="EMBL" id="ROW01536.1"/>
    </source>
</evidence>
<dbReference type="STRING" id="252740.A0A423WE63"/>
<keyword evidence="2" id="KW-0012">Acyltransferase</keyword>
<dbReference type="OrthoDB" id="630895at2759"/>
<sequence>MASATTNHSEPPPSQPSVLLILPRVIIRPFKPTDAPSLARHGNDPEIAKNMRDTFPHPYRLQDAEYFLANLASATSSSAPSLRPDGVLLHYALCLPPPSSSSSPPSGGGAGGGGGEEEEEEEEDCAACIGAIGLKPLGDVEARTLELGYWVGRAHWGNGYATEAVAGFSRWAFETFPDVLRLEARVHEGNGASGAVLLKAGYREEGVRRKAVWKNGSSLDMLFYGMLRGECPGLQRTA</sequence>
<dbReference type="Proteomes" id="UP000284375">
    <property type="component" value="Unassembled WGS sequence"/>
</dbReference>
<feature type="domain" description="N-acetyltransferase" evidence="5">
    <location>
        <begin position="24"/>
        <end position="203"/>
    </location>
</feature>